<evidence type="ECO:0000313" key="3">
    <source>
        <dbReference type="Proteomes" id="UP000247498"/>
    </source>
</evidence>
<comment type="caution">
    <text evidence="2">The sequence shown here is derived from an EMBL/GenBank/DDBJ whole genome shotgun (WGS) entry which is preliminary data.</text>
</comment>
<dbReference type="Proteomes" id="UP000247498">
    <property type="component" value="Unassembled WGS sequence"/>
</dbReference>
<keyword evidence="3" id="KW-1185">Reference proteome</keyword>
<accession>A0A2V0NVZ5</accession>
<proteinExistence type="predicted"/>
<protein>
    <submittedName>
        <fullName evidence="2">Uncharacterized protein</fullName>
    </submittedName>
</protein>
<dbReference type="OrthoDB" id="547992at2759"/>
<dbReference type="EMBL" id="BDRX01000027">
    <property type="protein sequence ID" value="GBF91818.1"/>
    <property type="molecule type" value="Genomic_DNA"/>
</dbReference>
<reference evidence="2 3" key="1">
    <citation type="journal article" date="2018" name="Sci. Rep.">
        <title>Raphidocelis subcapitata (=Pseudokirchneriella subcapitata) provides an insight into genome evolution and environmental adaptations in the Sphaeropleales.</title>
        <authorList>
            <person name="Suzuki S."/>
            <person name="Yamaguchi H."/>
            <person name="Nakajima N."/>
            <person name="Kawachi M."/>
        </authorList>
    </citation>
    <scope>NUCLEOTIDE SEQUENCE [LARGE SCALE GENOMIC DNA]</scope>
    <source>
        <strain evidence="2 3">NIES-35</strain>
    </source>
</reference>
<feature type="region of interest" description="Disordered" evidence="1">
    <location>
        <begin position="1"/>
        <end position="22"/>
    </location>
</feature>
<name>A0A2V0NVZ5_9CHLO</name>
<evidence type="ECO:0000313" key="2">
    <source>
        <dbReference type="EMBL" id="GBF91818.1"/>
    </source>
</evidence>
<gene>
    <name evidence="2" type="ORF">Rsub_04923</name>
</gene>
<dbReference type="InParanoid" id="A0A2V0NVZ5"/>
<evidence type="ECO:0000256" key="1">
    <source>
        <dbReference type="SAM" id="MobiDB-lite"/>
    </source>
</evidence>
<sequence>MLASRARSVSVRAEAKAQPKAPKASLARAAAAVVTTMALLAAPVIAAEVSNDTVRPAVCAGNPTAKICLKGSFERSQQN</sequence>
<organism evidence="2 3">
    <name type="scientific">Raphidocelis subcapitata</name>
    <dbReference type="NCBI Taxonomy" id="307507"/>
    <lineage>
        <taxon>Eukaryota</taxon>
        <taxon>Viridiplantae</taxon>
        <taxon>Chlorophyta</taxon>
        <taxon>core chlorophytes</taxon>
        <taxon>Chlorophyceae</taxon>
        <taxon>CS clade</taxon>
        <taxon>Sphaeropleales</taxon>
        <taxon>Selenastraceae</taxon>
        <taxon>Raphidocelis</taxon>
    </lineage>
</organism>
<dbReference type="AlphaFoldDB" id="A0A2V0NVZ5"/>